<accession>A0ABV6AKB9</accession>
<comment type="caution">
    <text evidence="1">The sequence shown here is derived from an EMBL/GenBank/DDBJ whole genome shotgun (WGS) entry which is preliminary data.</text>
</comment>
<reference evidence="1 2" key="1">
    <citation type="submission" date="2024-09" db="EMBL/GenBank/DDBJ databases">
        <authorList>
            <person name="Sun Q."/>
            <person name="Mori K."/>
        </authorList>
    </citation>
    <scope>NUCLEOTIDE SEQUENCE [LARGE SCALE GENOMIC DNA]</scope>
    <source>
        <strain evidence="1 2">TBRC 4938</strain>
    </source>
</reference>
<keyword evidence="2" id="KW-1185">Reference proteome</keyword>
<dbReference type="RefSeq" id="WP_377263821.1">
    <property type="nucleotide sequence ID" value="NZ_JBHMAA010000023.1"/>
</dbReference>
<evidence type="ECO:0000313" key="1">
    <source>
        <dbReference type="EMBL" id="MFB9950997.1"/>
    </source>
</evidence>
<dbReference type="Proteomes" id="UP001589692">
    <property type="component" value="Unassembled WGS sequence"/>
</dbReference>
<name>A0ABV6AKB9_9HYPH</name>
<dbReference type="EMBL" id="JBHMAA010000023">
    <property type="protein sequence ID" value="MFB9950997.1"/>
    <property type="molecule type" value="Genomic_DNA"/>
</dbReference>
<protein>
    <submittedName>
        <fullName evidence="1">Uncharacterized protein</fullName>
    </submittedName>
</protein>
<proteinExistence type="predicted"/>
<evidence type="ECO:0000313" key="2">
    <source>
        <dbReference type="Proteomes" id="UP001589692"/>
    </source>
</evidence>
<organism evidence="1 2">
    <name type="scientific">Rhizobium puerariae</name>
    <dbReference type="NCBI Taxonomy" id="1585791"/>
    <lineage>
        <taxon>Bacteria</taxon>
        <taxon>Pseudomonadati</taxon>
        <taxon>Pseudomonadota</taxon>
        <taxon>Alphaproteobacteria</taxon>
        <taxon>Hyphomicrobiales</taxon>
        <taxon>Rhizobiaceae</taxon>
        <taxon>Rhizobium/Agrobacterium group</taxon>
        <taxon>Rhizobium</taxon>
    </lineage>
</organism>
<sequence>MTDRLCIAPLVISIEAGELPSGEILAFKLTEPRPCFAVLRQSEGRTSIVSLHDSEEEATEMLKGLNARRVAAEGRGALQ</sequence>
<gene>
    <name evidence="1" type="ORF">ACFFP0_19285</name>
</gene>